<comment type="similarity">
    <text evidence="1">Belongs to the SMC family. SbcC subfamily.</text>
</comment>
<dbReference type="SUPFAM" id="SSF52540">
    <property type="entry name" value="P-loop containing nucleoside triphosphate hydrolases"/>
    <property type="match status" value="2"/>
</dbReference>
<dbReference type="GO" id="GO:0006302">
    <property type="term" value="P:double-strand break repair"/>
    <property type="evidence" value="ECO:0007669"/>
    <property type="project" value="InterPro"/>
</dbReference>
<gene>
    <name evidence="7" type="ORF">SAMN04487864_108148</name>
</gene>
<evidence type="ECO:0000313" key="8">
    <source>
        <dbReference type="Proteomes" id="UP000198943"/>
    </source>
</evidence>
<dbReference type="PANTHER" id="PTHR32114:SF2">
    <property type="entry name" value="ABC TRANSPORTER ABCH.3"/>
    <property type="match status" value="1"/>
</dbReference>
<name>A0A1G6M2X0_9FIRM</name>
<sequence length="652" mass="74246">MKLLSMKLTNFKGIRQADFDFPDGGNYNIYGANATGKSTTFDALTWLLFDKDSLDTKDFTIKTLVDGEPLHHAEHSVEAAFLMESGQRITLKKVYKEKWQRPRGKLEPEFVGHTTDYYLNELASSASEYKKYISGIIDEKKFKVLTNPLYFNENLKDADRRAVLMDIIGGVDQDVIIAQNLAELKDLKPLLNGRSVEDFKQIVKQSLSKTKKEVDSIEPAIKEHQAMMIPGADAANMGLYQEQIKRCDGTQSYLLAEIAKIKAGTVSTELEEKKNELKQKIWQAKDADAKQNAELRETLLKKTEEAKRAVIDIESDIYGWNNIIKDAEDKIAFCANRREELVTQFSKIQSTTFDMKPVQTVCPTCGQELQEDKVEAAKKAQEKEQAEFNYKKAEDLKRINEQGKSNNEKKAEAEKQLSMATVMRTELAQKLDVARKNEEACKTNYSNFVPVVSPDIERLEKELAELESQANKPDEAAEKHIAELEEKKNENAVKRQEAQAKLNDIEQNRKHQARIRELQEKEAELSDTYGKLKRQEYMCDQYSRTLTDCIDRAITNKFRMAKFVMFKDNITNDGAKECCEVVVNGVPYHDLNNASKMNIGLDIINTLCKHYGVTVPVFIDNAESVTDLIKTDLQIIRLVVSAEDKTLRVEKA</sequence>
<dbReference type="Gene3D" id="3.40.50.300">
    <property type="entry name" value="P-loop containing nucleotide triphosphate hydrolases"/>
    <property type="match status" value="1"/>
</dbReference>
<feature type="coiled-coil region" evidence="4">
    <location>
        <begin position="324"/>
        <end position="416"/>
    </location>
</feature>
<keyword evidence="4" id="KW-0175">Coiled coil</keyword>
<dbReference type="GO" id="GO:0016887">
    <property type="term" value="F:ATP hydrolysis activity"/>
    <property type="evidence" value="ECO:0007669"/>
    <property type="project" value="InterPro"/>
</dbReference>
<evidence type="ECO:0000256" key="1">
    <source>
        <dbReference type="ARBA" id="ARBA00006930"/>
    </source>
</evidence>
<keyword evidence="8" id="KW-1185">Reference proteome</keyword>
<feature type="region of interest" description="Disordered" evidence="5">
    <location>
        <begin position="487"/>
        <end position="508"/>
    </location>
</feature>
<evidence type="ECO:0000259" key="6">
    <source>
        <dbReference type="Pfam" id="PF13514"/>
    </source>
</evidence>
<evidence type="ECO:0000256" key="4">
    <source>
        <dbReference type="SAM" id="Coils"/>
    </source>
</evidence>
<feature type="domain" description="YhaN AAA" evidence="6">
    <location>
        <begin position="1"/>
        <end position="60"/>
    </location>
</feature>
<evidence type="ECO:0000256" key="5">
    <source>
        <dbReference type="SAM" id="MobiDB-lite"/>
    </source>
</evidence>
<dbReference type="InterPro" id="IPR027417">
    <property type="entry name" value="P-loop_NTPase"/>
</dbReference>
<protein>
    <recommendedName>
        <fullName evidence="3">Nuclease SbcCD subunit C</fullName>
    </recommendedName>
</protein>
<dbReference type="Proteomes" id="UP000198943">
    <property type="component" value="Unassembled WGS sequence"/>
</dbReference>
<dbReference type="PANTHER" id="PTHR32114">
    <property type="entry name" value="ABC TRANSPORTER ABCH.3"/>
    <property type="match status" value="1"/>
</dbReference>
<dbReference type="SUPFAM" id="SSF75712">
    <property type="entry name" value="Rad50 coiled-coil Zn hook"/>
    <property type="match status" value="1"/>
</dbReference>
<accession>A0A1G6M2X0</accession>
<dbReference type="Pfam" id="PF13514">
    <property type="entry name" value="AAA_27"/>
    <property type="match status" value="1"/>
</dbReference>
<organism evidence="7 8">
    <name type="scientific">Succiniclasticum ruminis</name>
    <dbReference type="NCBI Taxonomy" id="40841"/>
    <lineage>
        <taxon>Bacteria</taxon>
        <taxon>Bacillati</taxon>
        <taxon>Bacillota</taxon>
        <taxon>Negativicutes</taxon>
        <taxon>Acidaminococcales</taxon>
        <taxon>Acidaminococcaceae</taxon>
        <taxon>Succiniclasticum</taxon>
    </lineage>
</organism>
<evidence type="ECO:0000256" key="3">
    <source>
        <dbReference type="ARBA" id="ARBA00013368"/>
    </source>
</evidence>
<comment type="subunit">
    <text evidence="2">Heterodimer of SbcC and SbcD.</text>
</comment>
<reference evidence="8" key="1">
    <citation type="submission" date="2016-10" db="EMBL/GenBank/DDBJ databases">
        <authorList>
            <person name="Varghese N."/>
            <person name="Submissions S."/>
        </authorList>
    </citation>
    <scope>NUCLEOTIDE SEQUENCE [LARGE SCALE GENOMIC DNA]</scope>
    <source>
        <strain evidence="8">DSM 11005</strain>
    </source>
</reference>
<evidence type="ECO:0000313" key="7">
    <source>
        <dbReference type="EMBL" id="SDC49791.1"/>
    </source>
</evidence>
<dbReference type="InterPro" id="IPR038734">
    <property type="entry name" value="YhaN_AAA"/>
</dbReference>
<dbReference type="RefSeq" id="WP_093730461.1">
    <property type="nucleotide sequence ID" value="NZ_FMYW01000008.1"/>
</dbReference>
<dbReference type="EMBL" id="FMYW01000008">
    <property type="protein sequence ID" value="SDC49791.1"/>
    <property type="molecule type" value="Genomic_DNA"/>
</dbReference>
<evidence type="ECO:0000256" key="2">
    <source>
        <dbReference type="ARBA" id="ARBA00011322"/>
    </source>
</evidence>
<dbReference type="AlphaFoldDB" id="A0A1G6M2X0"/>
<proteinExistence type="inferred from homology"/>
<dbReference type="OrthoDB" id="1698838at2"/>